<protein>
    <submittedName>
        <fullName evidence="1">DUF177 domain-containing protein</fullName>
    </submittedName>
</protein>
<proteinExistence type="predicted"/>
<dbReference type="Proteomes" id="UP000826212">
    <property type="component" value="Chromosome"/>
</dbReference>
<evidence type="ECO:0000313" key="1">
    <source>
        <dbReference type="EMBL" id="QZE13806.1"/>
    </source>
</evidence>
<gene>
    <name evidence="1" type="ORF">K4L44_14760</name>
</gene>
<accession>A0AC61NE63</accession>
<name>A0AC61NE63_9BACT</name>
<sequence>MRQLSTYKILFSGLKEGIHEFEFTLDDCFFSFYKEGEILGGDVACRVILEKRTSLMTLTIQVNGDARVVCDRCLEEYNQNIKNEVSLFVKFGDPKTNMDDDIIYVDPDEYELELSQYLYEFTSLALPFRHVHPEDEQGNSMCNPEMLERLDCYSGDFDDSYEEDEVEEEEEVIDPRWNELKKIFDNKD</sequence>
<dbReference type="EMBL" id="CP081303">
    <property type="protein sequence ID" value="QZE13806.1"/>
    <property type="molecule type" value="Genomic_DNA"/>
</dbReference>
<evidence type="ECO:0000313" key="2">
    <source>
        <dbReference type="Proteomes" id="UP000826212"/>
    </source>
</evidence>
<organism evidence="1 2">
    <name type="scientific">Halosquirtibacter laminarini</name>
    <dbReference type="NCBI Taxonomy" id="3374600"/>
    <lineage>
        <taxon>Bacteria</taxon>
        <taxon>Pseudomonadati</taxon>
        <taxon>Bacteroidota</taxon>
        <taxon>Bacteroidia</taxon>
        <taxon>Marinilabiliales</taxon>
        <taxon>Prolixibacteraceae</taxon>
        <taxon>Halosquirtibacter</taxon>
    </lineage>
</organism>
<reference evidence="1" key="1">
    <citation type="submission" date="2021-08" db="EMBL/GenBank/DDBJ databases">
        <title>Novel anaerobic bacterium isolated from sea squirt in East Sea, Republic of Korea.</title>
        <authorList>
            <person name="Nguyen T.H."/>
            <person name="Li Z."/>
            <person name="Lee Y.-J."/>
            <person name="Ko J."/>
            <person name="Kim S.-G."/>
        </authorList>
    </citation>
    <scope>NUCLEOTIDE SEQUENCE</scope>
    <source>
        <strain evidence="1">KCTC 25031</strain>
    </source>
</reference>
<keyword evidence="2" id="KW-1185">Reference proteome</keyword>